<evidence type="ECO:0000256" key="1">
    <source>
        <dbReference type="ARBA" id="ARBA00004123"/>
    </source>
</evidence>
<dbReference type="Pfam" id="PF00240">
    <property type="entry name" value="ubiquitin"/>
    <property type="match status" value="1"/>
</dbReference>
<dbReference type="GO" id="GO:0005737">
    <property type="term" value="C:cytoplasm"/>
    <property type="evidence" value="ECO:0007669"/>
    <property type="project" value="UniProtKB-SubCell"/>
</dbReference>
<comment type="subcellular location">
    <subcellularLocation>
        <location evidence="2">Cytoplasm</location>
    </subcellularLocation>
    <subcellularLocation>
        <location evidence="1">Nucleus</location>
    </subcellularLocation>
</comment>
<proteinExistence type="inferred from homology"/>
<evidence type="ECO:0000256" key="6">
    <source>
        <dbReference type="ARBA" id="ARBA00022737"/>
    </source>
</evidence>
<organism evidence="10 11">
    <name type="scientific">Lactuca saligna</name>
    <name type="common">Willowleaf lettuce</name>
    <dbReference type="NCBI Taxonomy" id="75948"/>
    <lineage>
        <taxon>Eukaryota</taxon>
        <taxon>Viridiplantae</taxon>
        <taxon>Streptophyta</taxon>
        <taxon>Embryophyta</taxon>
        <taxon>Tracheophyta</taxon>
        <taxon>Spermatophyta</taxon>
        <taxon>Magnoliopsida</taxon>
        <taxon>eudicotyledons</taxon>
        <taxon>Gunneridae</taxon>
        <taxon>Pentapetalae</taxon>
        <taxon>asterids</taxon>
        <taxon>campanulids</taxon>
        <taxon>Asterales</taxon>
        <taxon>Asteraceae</taxon>
        <taxon>Cichorioideae</taxon>
        <taxon>Cichorieae</taxon>
        <taxon>Lactucinae</taxon>
        <taxon>Lactuca</taxon>
    </lineage>
</organism>
<keyword evidence="5" id="KW-1017">Isopeptide bond</keyword>
<dbReference type="SUPFAM" id="SSF54236">
    <property type="entry name" value="Ubiquitin-like"/>
    <property type="match status" value="1"/>
</dbReference>
<evidence type="ECO:0000256" key="2">
    <source>
        <dbReference type="ARBA" id="ARBA00004496"/>
    </source>
</evidence>
<evidence type="ECO:0000256" key="5">
    <source>
        <dbReference type="ARBA" id="ARBA00022499"/>
    </source>
</evidence>
<keyword evidence="8" id="KW-0539">Nucleus</keyword>
<evidence type="ECO:0000256" key="8">
    <source>
        <dbReference type="ARBA" id="ARBA00023242"/>
    </source>
</evidence>
<dbReference type="GO" id="GO:0005634">
    <property type="term" value="C:nucleus"/>
    <property type="evidence" value="ECO:0007669"/>
    <property type="project" value="UniProtKB-SubCell"/>
</dbReference>
<keyword evidence="7" id="KW-0832">Ubl conjugation</keyword>
<dbReference type="Gene3D" id="3.10.20.90">
    <property type="entry name" value="Phosphatidylinositol 3-kinase Catalytic Subunit, Chain A, domain 1"/>
    <property type="match status" value="1"/>
</dbReference>
<protein>
    <recommendedName>
        <fullName evidence="9">Ubiquitin-like domain-containing protein</fullName>
    </recommendedName>
</protein>
<dbReference type="PANTHER" id="PTHR10666">
    <property type="entry name" value="UBIQUITIN"/>
    <property type="match status" value="1"/>
</dbReference>
<dbReference type="Proteomes" id="UP001177003">
    <property type="component" value="Chromosome 0"/>
</dbReference>
<gene>
    <name evidence="10" type="ORF">LSALG_LOCUS2156</name>
</gene>
<dbReference type="InterPro" id="IPR029071">
    <property type="entry name" value="Ubiquitin-like_domsf"/>
</dbReference>
<evidence type="ECO:0000256" key="3">
    <source>
        <dbReference type="ARBA" id="ARBA00008430"/>
    </source>
</evidence>
<keyword evidence="4" id="KW-0963">Cytoplasm</keyword>
<dbReference type="EMBL" id="OX465086">
    <property type="protein sequence ID" value="CAI9261366.1"/>
    <property type="molecule type" value="Genomic_DNA"/>
</dbReference>
<dbReference type="InterPro" id="IPR050158">
    <property type="entry name" value="Ubiquitin_ubiquitin-like"/>
</dbReference>
<comment type="similarity">
    <text evidence="3">Belongs to the ubiquitin family.</text>
</comment>
<accession>A0AA35UVF3</accession>
<dbReference type="FunFam" id="3.10.20.90:FF:000469">
    <property type="entry name" value="Polyubiquitin-C"/>
    <property type="match status" value="1"/>
</dbReference>
<keyword evidence="11" id="KW-1185">Reference proteome</keyword>
<evidence type="ECO:0000313" key="10">
    <source>
        <dbReference type="EMBL" id="CAI9261366.1"/>
    </source>
</evidence>
<keyword evidence="6" id="KW-0677">Repeat</keyword>
<evidence type="ECO:0000256" key="4">
    <source>
        <dbReference type="ARBA" id="ARBA00022490"/>
    </source>
</evidence>
<evidence type="ECO:0000256" key="7">
    <source>
        <dbReference type="ARBA" id="ARBA00022843"/>
    </source>
</evidence>
<dbReference type="PROSITE" id="PS50053">
    <property type="entry name" value="UBIQUITIN_2"/>
    <property type="match status" value="1"/>
</dbReference>
<evidence type="ECO:0000313" key="11">
    <source>
        <dbReference type="Proteomes" id="UP001177003"/>
    </source>
</evidence>
<evidence type="ECO:0000259" key="9">
    <source>
        <dbReference type="PROSITE" id="PS50053"/>
    </source>
</evidence>
<reference evidence="10" key="1">
    <citation type="submission" date="2023-04" db="EMBL/GenBank/DDBJ databases">
        <authorList>
            <person name="Vijverberg K."/>
            <person name="Xiong W."/>
            <person name="Schranz E."/>
        </authorList>
    </citation>
    <scope>NUCLEOTIDE SEQUENCE</scope>
</reference>
<name>A0AA35UVF3_LACSI</name>
<dbReference type="AlphaFoldDB" id="A0AA35UVF3"/>
<sequence length="169" mass="18592">MATIESLLLGSGTSHPPSSALNPKEKATAAFPENAHALNPSTIMSFARDLEQVTLFILIFEVELMRLELVVSLGGDTMPVFVKTLTRKTIKLEVESSENIDTVKSKIRDIEGIPLHHVGRTYVFSFRADDCLMCLESRSILLLAEEAESGDDLHLLPGFTSNKGAWVHL</sequence>
<feature type="domain" description="Ubiquitin-like" evidence="9">
    <location>
        <begin position="78"/>
        <end position="114"/>
    </location>
</feature>
<dbReference type="InterPro" id="IPR000626">
    <property type="entry name" value="Ubiquitin-like_dom"/>
</dbReference>
<dbReference type="GO" id="GO:0003729">
    <property type="term" value="F:mRNA binding"/>
    <property type="evidence" value="ECO:0007669"/>
    <property type="project" value="UniProtKB-ARBA"/>
</dbReference>